<evidence type="ECO:0000256" key="1">
    <source>
        <dbReference type="SAM" id="MobiDB-lite"/>
    </source>
</evidence>
<dbReference type="Gramene" id="Psat03G0243200-T1">
    <property type="protein sequence ID" value="KAI5427002.1"/>
    <property type="gene ID" value="KIW84_032432"/>
</dbReference>
<dbReference type="EMBL" id="JAMSHJ010000003">
    <property type="protein sequence ID" value="KAI5427002.1"/>
    <property type="molecule type" value="Genomic_DNA"/>
</dbReference>
<feature type="compositionally biased region" description="Polar residues" evidence="1">
    <location>
        <begin position="94"/>
        <end position="105"/>
    </location>
</feature>
<accession>A0A9D4XUV3</accession>
<feature type="region of interest" description="Disordered" evidence="1">
    <location>
        <begin position="80"/>
        <end position="105"/>
    </location>
</feature>
<organism evidence="2 3">
    <name type="scientific">Pisum sativum</name>
    <name type="common">Garden pea</name>
    <name type="synonym">Lathyrus oleraceus</name>
    <dbReference type="NCBI Taxonomy" id="3888"/>
    <lineage>
        <taxon>Eukaryota</taxon>
        <taxon>Viridiplantae</taxon>
        <taxon>Streptophyta</taxon>
        <taxon>Embryophyta</taxon>
        <taxon>Tracheophyta</taxon>
        <taxon>Spermatophyta</taxon>
        <taxon>Magnoliopsida</taxon>
        <taxon>eudicotyledons</taxon>
        <taxon>Gunneridae</taxon>
        <taxon>Pentapetalae</taxon>
        <taxon>rosids</taxon>
        <taxon>fabids</taxon>
        <taxon>Fabales</taxon>
        <taxon>Fabaceae</taxon>
        <taxon>Papilionoideae</taxon>
        <taxon>50 kb inversion clade</taxon>
        <taxon>NPAAA clade</taxon>
        <taxon>Hologalegina</taxon>
        <taxon>IRL clade</taxon>
        <taxon>Fabeae</taxon>
        <taxon>Lathyrus</taxon>
    </lineage>
</organism>
<sequence>MVGIPCERVLVALSYRKQNPNDFVNECYTREKYAFCYRYFVSPINGQDMWPEVQTDDLQPLVYKNGLGRSRKVRIRECGEDGAKRRIPGRKPKASSTGVEPKQKNVNVQTNVDVHANVNMHANVDVHSNVNVQDHVDAS</sequence>
<reference evidence="2 3" key="1">
    <citation type="journal article" date="2022" name="Nat. Genet.">
        <title>Improved pea reference genome and pan-genome highlight genomic features and evolutionary characteristics.</title>
        <authorList>
            <person name="Yang T."/>
            <person name="Liu R."/>
            <person name="Luo Y."/>
            <person name="Hu S."/>
            <person name="Wang D."/>
            <person name="Wang C."/>
            <person name="Pandey M.K."/>
            <person name="Ge S."/>
            <person name="Xu Q."/>
            <person name="Li N."/>
            <person name="Li G."/>
            <person name="Huang Y."/>
            <person name="Saxena R.K."/>
            <person name="Ji Y."/>
            <person name="Li M."/>
            <person name="Yan X."/>
            <person name="He Y."/>
            <person name="Liu Y."/>
            <person name="Wang X."/>
            <person name="Xiang C."/>
            <person name="Varshney R.K."/>
            <person name="Ding H."/>
            <person name="Gao S."/>
            <person name="Zong X."/>
        </authorList>
    </citation>
    <scope>NUCLEOTIDE SEQUENCE [LARGE SCALE GENOMIC DNA]</scope>
    <source>
        <strain evidence="2 3">cv. Zhongwan 6</strain>
    </source>
</reference>
<protein>
    <submittedName>
        <fullName evidence="2">Uncharacterized protein</fullName>
    </submittedName>
</protein>
<keyword evidence="3" id="KW-1185">Reference proteome</keyword>
<evidence type="ECO:0000313" key="3">
    <source>
        <dbReference type="Proteomes" id="UP001058974"/>
    </source>
</evidence>
<comment type="caution">
    <text evidence="2">The sequence shown here is derived from an EMBL/GenBank/DDBJ whole genome shotgun (WGS) entry which is preliminary data.</text>
</comment>
<proteinExistence type="predicted"/>
<name>A0A9D4XUV3_PEA</name>
<gene>
    <name evidence="2" type="ORF">KIW84_032432</name>
</gene>
<evidence type="ECO:0000313" key="2">
    <source>
        <dbReference type="EMBL" id="KAI5427002.1"/>
    </source>
</evidence>
<dbReference type="Proteomes" id="UP001058974">
    <property type="component" value="Chromosome 3"/>
</dbReference>
<dbReference type="AlphaFoldDB" id="A0A9D4XUV3"/>